<evidence type="ECO:0000259" key="1">
    <source>
        <dbReference type="Pfam" id="PF07872"/>
    </source>
</evidence>
<dbReference type="InterPro" id="IPR012454">
    <property type="entry name" value="DUF1659"/>
</dbReference>
<proteinExistence type="predicted"/>
<organism evidence="2 3">
    <name type="scientific">Lactobacillus helveticus</name>
    <name type="common">Lactobacillus suntoryeus</name>
    <dbReference type="NCBI Taxonomy" id="1587"/>
    <lineage>
        <taxon>Bacteria</taxon>
        <taxon>Bacillati</taxon>
        <taxon>Bacillota</taxon>
        <taxon>Bacilli</taxon>
        <taxon>Lactobacillales</taxon>
        <taxon>Lactobacillaceae</taxon>
        <taxon>Lactobacillus</taxon>
    </lineage>
</organism>
<name>A0A8H9KGQ7_LACHE</name>
<sequence length="39" mass="4127">MGAAATDLKSVGQAIASLQEDSLDDVILIQKQRVIEVAE</sequence>
<dbReference type="EMBL" id="BLYO01000267">
    <property type="protein sequence ID" value="GFO99470.1"/>
    <property type="molecule type" value="Genomic_DNA"/>
</dbReference>
<dbReference type="Proteomes" id="UP000618094">
    <property type="component" value="Unassembled WGS sequence"/>
</dbReference>
<protein>
    <recommendedName>
        <fullName evidence="1">DUF1659 domain-containing protein</fullName>
    </recommendedName>
</protein>
<evidence type="ECO:0000313" key="3">
    <source>
        <dbReference type="Proteomes" id="UP000618094"/>
    </source>
</evidence>
<gene>
    <name evidence="2" type="ORF">LHEH8_12260</name>
</gene>
<accession>A0A8H9KGQ7</accession>
<comment type="caution">
    <text evidence="2">The sequence shown here is derived from an EMBL/GenBank/DDBJ whole genome shotgun (WGS) entry which is preliminary data.</text>
</comment>
<dbReference type="Pfam" id="PF07872">
    <property type="entry name" value="DUF1659"/>
    <property type="match status" value="1"/>
</dbReference>
<reference evidence="2" key="1">
    <citation type="submission" date="2020-07" db="EMBL/GenBank/DDBJ databases">
        <title>Draft genome sequence of Lactobacillus helveticus strain H-8.</title>
        <authorList>
            <person name="Endo A."/>
            <person name="Maeno S."/>
            <person name="Kido Y."/>
        </authorList>
    </citation>
    <scope>NUCLEOTIDE SEQUENCE</scope>
    <source>
        <strain evidence="2">H-8</strain>
    </source>
</reference>
<feature type="domain" description="DUF1659" evidence="1">
    <location>
        <begin position="2"/>
        <end position="36"/>
    </location>
</feature>
<evidence type="ECO:0000313" key="2">
    <source>
        <dbReference type="EMBL" id="GFO99470.1"/>
    </source>
</evidence>
<dbReference type="AlphaFoldDB" id="A0A8H9KGQ7"/>